<geneLocation type="plasmid" evidence="1 2">
    <name>CFBP498_p224</name>
</geneLocation>
<organism evidence="1 2">
    <name type="scientific">Xanthomonas hortorum pv. vitians</name>
    <dbReference type="NCBI Taxonomy" id="83224"/>
    <lineage>
        <taxon>Bacteria</taxon>
        <taxon>Pseudomonadati</taxon>
        <taxon>Pseudomonadota</taxon>
        <taxon>Gammaproteobacteria</taxon>
        <taxon>Lysobacterales</taxon>
        <taxon>Lysobacteraceae</taxon>
        <taxon>Xanthomonas</taxon>
    </lineage>
</organism>
<dbReference type="Proteomes" id="UP000515406">
    <property type="component" value="Plasmid CFBP498_p224"/>
</dbReference>
<evidence type="ECO:0000313" key="1">
    <source>
        <dbReference type="EMBL" id="CAD0363685.1"/>
    </source>
</evidence>
<dbReference type="EMBL" id="LR828258">
    <property type="protein sequence ID" value="CAD0363687.1"/>
    <property type="molecule type" value="Genomic_DNA"/>
</dbReference>
<proteinExistence type="predicted"/>
<dbReference type="EMBL" id="LR828258">
    <property type="protein sequence ID" value="CAD0363685.1"/>
    <property type="molecule type" value="Genomic_DNA"/>
</dbReference>
<keyword evidence="2" id="KW-1185">Reference proteome</keyword>
<gene>
    <name evidence="1" type="ORF">CFBP498_49200</name>
</gene>
<keyword evidence="1" id="KW-0614">Plasmid</keyword>
<dbReference type="InterPro" id="IPR009241">
    <property type="entry name" value="HigB-like"/>
</dbReference>
<evidence type="ECO:0008006" key="3">
    <source>
        <dbReference type="Google" id="ProtNLM"/>
    </source>
</evidence>
<dbReference type="RefSeq" id="WP_046932225.1">
    <property type="nucleotide sequence ID" value="NZ_CP128478.1"/>
</dbReference>
<evidence type="ECO:0000313" key="2">
    <source>
        <dbReference type="Proteomes" id="UP000515406"/>
    </source>
</evidence>
<sequence>MSENDSSKKPAVKGRQLVWSKAVHRELQDLPASKRNEFLVNLQMVCQGLPPAMKHEKLHAAGKGVIELKINGSPAYRCMYVERKNGSVVVLHATSKTGQGPDRQLIATTAERLKQLGPDQ</sequence>
<accession>A0A6V7FL67</accession>
<reference evidence="1 2" key="1">
    <citation type="submission" date="2020-07" db="EMBL/GenBank/DDBJ databases">
        <authorList>
            <person name="Pothier F. J."/>
        </authorList>
    </citation>
    <scope>NUCLEOTIDE SEQUENCE [LARGE SCALE GENOMIC DNA]</scope>
    <source>
        <strain evidence="1 2">CFBP 498</strain>
        <plasmid evidence="1 2">CFBP498_p224</plasmid>
    </source>
</reference>
<protein>
    <recommendedName>
        <fullName evidence="3">Type II toxin-antitoxin system RelE/ParE family toxin</fullName>
    </recommendedName>
</protein>
<dbReference type="Pfam" id="PF05973">
    <property type="entry name" value="Gp49"/>
    <property type="match status" value="1"/>
</dbReference>
<dbReference type="AlphaFoldDB" id="A0A6V7FL67"/>
<name>A0A6V7FL67_9XANT</name>